<protein>
    <submittedName>
        <fullName evidence="2">Nif11 family protein</fullName>
    </submittedName>
</protein>
<gene>
    <name evidence="2" type="ORF">ERJ67_09800</name>
</gene>
<comment type="caution">
    <text evidence="2">The sequence shown here is derived from an EMBL/GenBank/DDBJ whole genome shotgun (WGS) entry which is preliminary data.</text>
</comment>
<accession>A0A524RLK9</accession>
<sequence length="108" mass="12395">MTQNKQTDLAKFIGDLSMDHGKMKSLKAARSIDDIVEIGKRLGYHFTAVDFLRASAAEFPSLSDQEISELIYTKPEHWSWAFRYIAPWRALLMSMARTEQQPSTTWPS</sequence>
<dbReference type="EMBL" id="SRMO01000084">
    <property type="protein sequence ID" value="TGG90969.1"/>
    <property type="molecule type" value="Genomic_DNA"/>
</dbReference>
<evidence type="ECO:0000259" key="1">
    <source>
        <dbReference type="Pfam" id="PF07862"/>
    </source>
</evidence>
<reference evidence="2 3" key="1">
    <citation type="journal article" date="2019" name="mSystems">
        <title>Life at home and on the roam: Genomic adaptions reflect the dual lifestyle of an intracellular, facultative symbiont.</title>
        <authorList>
            <person name="Burgsdorf I."/>
        </authorList>
    </citation>
    <scope>NUCLEOTIDE SEQUENCE [LARGE SCALE GENOMIC DNA]</scope>
    <source>
        <strain evidence="2">277cV</strain>
    </source>
</reference>
<name>A0A524RLK9_9CHRO</name>
<organism evidence="2 3">
    <name type="scientific">Aphanocapsa feldmannii 277cV</name>
    <dbReference type="NCBI Taxonomy" id="2507553"/>
    <lineage>
        <taxon>Bacteria</taxon>
        <taxon>Bacillati</taxon>
        <taxon>Cyanobacteriota</taxon>
        <taxon>Cyanophyceae</taxon>
        <taxon>Oscillatoriophycideae</taxon>
        <taxon>Chroococcales</taxon>
        <taxon>Microcystaceae</taxon>
        <taxon>Aphanocapsa</taxon>
    </lineage>
</organism>
<dbReference type="AlphaFoldDB" id="A0A524RLK9"/>
<evidence type="ECO:0000313" key="3">
    <source>
        <dbReference type="Proteomes" id="UP000317990"/>
    </source>
</evidence>
<dbReference type="InterPro" id="IPR012903">
    <property type="entry name" value="Nif11"/>
</dbReference>
<dbReference type="Proteomes" id="UP000317990">
    <property type="component" value="Unassembled WGS sequence"/>
</dbReference>
<proteinExistence type="predicted"/>
<feature type="domain" description="Nif11" evidence="1">
    <location>
        <begin position="7"/>
        <end position="51"/>
    </location>
</feature>
<evidence type="ECO:0000313" key="2">
    <source>
        <dbReference type="EMBL" id="TGG90969.1"/>
    </source>
</evidence>
<dbReference type="Pfam" id="PF07862">
    <property type="entry name" value="Nif11"/>
    <property type="match status" value="1"/>
</dbReference>